<organism evidence="1">
    <name type="scientific">hydrothermal vent metagenome</name>
    <dbReference type="NCBI Taxonomy" id="652676"/>
    <lineage>
        <taxon>unclassified sequences</taxon>
        <taxon>metagenomes</taxon>
        <taxon>ecological metagenomes</taxon>
    </lineage>
</organism>
<reference evidence="1" key="1">
    <citation type="submission" date="2018-06" db="EMBL/GenBank/DDBJ databases">
        <authorList>
            <person name="Zhirakovskaya E."/>
        </authorList>
    </citation>
    <scope>NUCLEOTIDE SEQUENCE</scope>
</reference>
<sequence>MSLIKYIPLLPILILNIACANGNLPYSNDSFSEDKYKNNNTVLLFQKFPESNEYKGVLKGGSLFSVKYWAGVHYGVHAVMLLGPQMKTIPDELNSQIIQLAKLALYEPELSVLVDSIHKRNIKLSDSPEIIHINSDEYSEFYISSSIVREAILIEIKLYRG</sequence>
<protein>
    <submittedName>
        <fullName evidence="1">Uncharacterized protein</fullName>
    </submittedName>
</protein>
<accession>A0A3B1A701</accession>
<dbReference type="EMBL" id="UOFP01000231">
    <property type="protein sequence ID" value="VAW88676.1"/>
    <property type="molecule type" value="Genomic_DNA"/>
</dbReference>
<dbReference type="AlphaFoldDB" id="A0A3B1A701"/>
<evidence type="ECO:0000313" key="1">
    <source>
        <dbReference type="EMBL" id="VAW88676.1"/>
    </source>
</evidence>
<name>A0A3B1A701_9ZZZZ</name>
<gene>
    <name evidence="1" type="ORF">MNBD_GAMMA18-600</name>
</gene>
<proteinExistence type="predicted"/>